<dbReference type="FunFam" id="1.10.472.130:FF:000015">
    <property type="entry name" value="Dynein heavy chain 7"/>
    <property type="match status" value="1"/>
</dbReference>
<dbReference type="Pfam" id="PF12780">
    <property type="entry name" value="AAA_8"/>
    <property type="match status" value="1"/>
</dbReference>
<dbReference type="Gene3D" id="1.20.920.30">
    <property type="match status" value="1"/>
</dbReference>
<feature type="region of interest" description="Disordered" evidence="14">
    <location>
        <begin position="516"/>
        <end position="539"/>
    </location>
</feature>
<reference evidence="17" key="1">
    <citation type="submission" date="2025-08" db="UniProtKB">
        <authorList>
            <consortium name="RefSeq"/>
        </authorList>
    </citation>
    <scope>IDENTIFICATION</scope>
    <source>
        <tissue evidence="17">Gonads</tissue>
    </source>
</reference>
<dbReference type="CDD" id="cd00009">
    <property type="entry name" value="AAA"/>
    <property type="match status" value="1"/>
</dbReference>
<evidence type="ECO:0000256" key="6">
    <source>
        <dbReference type="ARBA" id="ARBA00022840"/>
    </source>
</evidence>
<evidence type="ECO:0000313" key="16">
    <source>
        <dbReference type="Proteomes" id="UP000085678"/>
    </source>
</evidence>
<dbReference type="Gene3D" id="1.10.8.720">
    <property type="entry name" value="Region D6 of dynein motor"/>
    <property type="match status" value="1"/>
</dbReference>
<dbReference type="Gene3D" id="1.10.8.1220">
    <property type="match status" value="1"/>
</dbReference>
<dbReference type="InterPro" id="IPR042219">
    <property type="entry name" value="AAA_lid_11_sf"/>
</dbReference>
<dbReference type="FunFam" id="3.40.50.300:FF:000223">
    <property type="entry name" value="Dynein heavy chain 3, axonemal"/>
    <property type="match status" value="1"/>
</dbReference>
<evidence type="ECO:0000259" key="15">
    <source>
        <dbReference type="SMART" id="SM00382"/>
    </source>
</evidence>
<feature type="domain" description="AAA+ ATPase" evidence="15">
    <location>
        <begin position="1798"/>
        <end position="1936"/>
    </location>
</feature>
<feature type="compositionally biased region" description="Polar residues" evidence="14">
    <location>
        <begin position="12"/>
        <end position="31"/>
    </location>
</feature>
<evidence type="ECO:0000256" key="4">
    <source>
        <dbReference type="ARBA" id="ARBA00022701"/>
    </source>
</evidence>
<evidence type="ECO:0000313" key="17">
    <source>
        <dbReference type="RefSeq" id="XP_013408536.1"/>
    </source>
</evidence>
<dbReference type="InterPro" id="IPR041466">
    <property type="entry name" value="Dynein_AAA5_ext"/>
</dbReference>
<dbReference type="Pfam" id="PF12775">
    <property type="entry name" value="AAA_7"/>
    <property type="match status" value="1"/>
</dbReference>
<dbReference type="Gene3D" id="1.20.1270.280">
    <property type="match status" value="1"/>
</dbReference>
<dbReference type="FunFam" id="3.40.50.300:FF:000362">
    <property type="entry name" value="Dynein, axonemal, heavy chain 6"/>
    <property type="match status" value="1"/>
</dbReference>
<dbReference type="InterPro" id="IPR041589">
    <property type="entry name" value="DNAH3_AAA_lid_1"/>
</dbReference>
<dbReference type="GeneID" id="106172395"/>
<dbReference type="FunFam" id="1.20.920.20:FF:000006">
    <property type="entry name" value="Dynein, axonemal, heavy chain 6"/>
    <property type="match status" value="1"/>
</dbReference>
<dbReference type="Gene3D" id="3.20.180.20">
    <property type="entry name" value="Dynein heavy chain, N-terminal domain 2"/>
    <property type="match status" value="1"/>
</dbReference>
<dbReference type="Pfam" id="PF18198">
    <property type="entry name" value="AAA_lid_11"/>
    <property type="match status" value="1"/>
</dbReference>
<evidence type="ECO:0000256" key="10">
    <source>
        <dbReference type="ARBA" id="ARBA00023175"/>
    </source>
</evidence>
<dbReference type="Pfam" id="PF12781">
    <property type="entry name" value="AAA_9"/>
    <property type="match status" value="1"/>
</dbReference>
<dbReference type="FunFam" id="1.10.8.710:FF:000004">
    <property type="entry name" value="Dynein axonemal heavy chain 6"/>
    <property type="match status" value="1"/>
</dbReference>
<dbReference type="GO" id="GO:0005858">
    <property type="term" value="C:axonemal dynein complex"/>
    <property type="evidence" value="ECO:0007669"/>
    <property type="project" value="UniProtKB-ARBA"/>
</dbReference>
<dbReference type="InterPro" id="IPR013602">
    <property type="entry name" value="Dynein_heavy_linker"/>
</dbReference>
<dbReference type="FunFam" id="3.10.490.20:FF:000005">
    <property type="entry name" value="Dynein axonemal heavy chain 6"/>
    <property type="match status" value="1"/>
</dbReference>
<dbReference type="RefSeq" id="XP_013408536.1">
    <property type="nucleotide sequence ID" value="XM_013553082.2"/>
</dbReference>
<keyword evidence="4" id="KW-0493">Microtubule</keyword>
<keyword evidence="12" id="KW-0966">Cell projection</keyword>
<dbReference type="InterPro" id="IPR042222">
    <property type="entry name" value="Dynein_2_N"/>
</dbReference>
<dbReference type="FunFam" id="1.10.287.2620:FF:000002">
    <property type="entry name" value="Dynein heavy chain 2, axonemal"/>
    <property type="match status" value="1"/>
</dbReference>
<keyword evidence="3" id="KW-0963">Cytoplasm</keyword>
<dbReference type="KEGG" id="lak:106172395"/>
<dbReference type="Pfam" id="PF08393">
    <property type="entry name" value="DHC_N2"/>
    <property type="match status" value="1"/>
</dbReference>
<dbReference type="InterPro" id="IPR043160">
    <property type="entry name" value="Dynein_C_barrel"/>
</dbReference>
<dbReference type="InterPro" id="IPR026983">
    <property type="entry name" value="DHC"/>
</dbReference>
<keyword evidence="6" id="KW-0067">ATP-binding</keyword>
<dbReference type="Pfam" id="PF17857">
    <property type="entry name" value="AAA_lid_1"/>
    <property type="match status" value="1"/>
</dbReference>
<dbReference type="GO" id="GO:0008569">
    <property type="term" value="F:minus-end-directed microtubule motor activity"/>
    <property type="evidence" value="ECO:0007669"/>
    <property type="project" value="InterPro"/>
</dbReference>
<feature type="region of interest" description="Disordered" evidence="14">
    <location>
        <begin position="3513"/>
        <end position="3543"/>
    </location>
</feature>
<feature type="region of interest" description="Disordered" evidence="14">
    <location>
        <begin position="117"/>
        <end position="198"/>
    </location>
</feature>
<evidence type="ECO:0000256" key="12">
    <source>
        <dbReference type="ARBA" id="ARBA00023273"/>
    </source>
</evidence>
<dbReference type="InterPro" id="IPR024743">
    <property type="entry name" value="Dynein_HC_stalk"/>
</dbReference>
<dbReference type="FunFam" id="3.40.50.300:FF:000063">
    <property type="entry name" value="dynein heavy chain 6, axonemal"/>
    <property type="match status" value="1"/>
</dbReference>
<keyword evidence="8 13" id="KW-0175">Coiled coil</keyword>
<dbReference type="FunFam" id="1.20.920.30:FF:000005">
    <property type="entry name" value="Dynein, axonemal, heavy chain 2"/>
    <property type="match status" value="1"/>
</dbReference>
<dbReference type="FunFam" id="3.20.180.20:FF:000004">
    <property type="entry name" value="Dynein axonemal heavy chain 6"/>
    <property type="match status" value="1"/>
</dbReference>
<keyword evidence="9" id="KW-0969">Cilium</keyword>
<feature type="domain" description="AAA+ ATPase" evidence="15">
    <location>
        <begin position="2143"/>
        <end position="2291"/>
    </location>
</feature>
<comment type="subcellular location">
    <subcellularLocation>
        <location evidence="1">Cytoplasm</location>
        <location evidence="1">Cytoskeleton</location>
        <location evidence="1">Cilium axoneme</location>
    </subcellularLocation>
</comment>
<proteinExistence type="inferred from homology"/>
<organism evidence="16 17">
    <name type="scientific">Lingula anatina</name>
    <name type="common">Brachiopod</name>
    <name type="synonym">Lingula unguis</name>
    <dbReference type="NCBI Taxonomy" id="7574"/>
    <lineage>
        <taxon>Eukaryota</taxon>
        <taxon>Metazoa</taxon>
        <taxon>Spiralia</taxon>
        <taxon>Lophotrochozoa</taxon>
        <taxon>Brachiopoda</taxon>
        <taxon>Linguliformea</taxon>
        <taxon>Lingulata</taxon>
        <taxon>Lingulida</taxon>
        <taxon>Linguloidea</taxon>
        <taxon>Lingulidae</taxon>
        <taxon>Lingula</taxon>
    </lineage>
</organism>
<dbReference type="Gene3D" id="1.20.920.20">
    <property type="match status" value="1"/>
</dbReference>
<name>A0A1S3JEF3_LINAN</name>
<dbReference type="InterPro" id="IPR027417">
    <property type="entry name" value="P-loop_NTPase"/>
</dbReference>
<dbReference type="Gene3D" id="1.10.8.710">
    <property type="match status" value="1"/>
</dbReference>
<keyword evidence="16" id="KW-1185">Reference proteome</keyword>
<feature type="compositionally biased region" description="Basic and acidic residues" evidence="14">
    <location>
        <begin position="3526"/>
        <end position="3540"/>
    </location>
</feature>
<comment type="similarity">
    <text evidence="2">Belongs to the dynein heavy chain family.</text>
</comment>
<dbReference type="GO" id="GO:0005524">
    <property type="term" value="F:ATP binding"/>
    <property type="evidence" value="ECO:0007669"/>
    <property type="project" value="UniProtKB-KW"/>
</dbReference>
<dbReference type="FunFam" id="3.40.50.300:FF:002141">
    <property type="entry name" value="Dynein heavy chain"/>
    <property type="match status" value="1"/>
</dbReference>
<dbReference type="GO" id="GO:0007018">
    <property type="term" value="P:microtubule-based movement"/>
    <property type="evidence" value="ECO:0007669"/>
    <property type="project" value="InterPro"/>
</dbReference>
<evidence type="ECO:0000256" key="1">
    <source>
        <dbReference type="ARBA" id="ARBA00004430"/>
    </source>
</evidence>
<evidence type="ECO:0000256" key="11">
    <source>
        <dbReference type="ARBA" id="ARBA00023212"/>
    </source>
</evidence>
<dbReference type="Pfam" id="PF17852">
    <property type="entry name" value="Dynein_AAA_lid"/>
    <property type="match status" value="1"/>
</dbReference>
<dbReference type="FunFam" id="1.10.8.720:FF:000007">
    <property type="entry name" value="Dynein axonemal heavy chain 6"/>
    <property type="match status" value="1"/>
</dbReference>
<dbReference type="Pfam" id="PF18199">
    <property type="entry name" value="Dynein_C"/>
    <property type="match status" value="1"/>
</dbReference>
<dbReference type="Gene3D" id="1.10.287.2620">
    <property type="match status" value="1"/>
</dbReference>
<dbReference type="Gene3D" id="1.20.58.1120">
    <property type="match status" value="1"/>
</dbReference>
<dbReference type="InterPro" id="IPR042228">
    <property type="entry name" value="Dynein_linker_3"/>
</dbReference>
<evidence type="ECO:0000256" key="9">
    <source>
        <dbReference type="ARBA" id="ARBA00023069"/>
    </source>
</evidence>
<dbReference type="GO" id="GO:0005874">
    <property type="term" value="C:microtubule"/>
    <property type="evidence" value="ECO:0007669"/>
    <property type="project" value="UniProtKB-KW"/>
</dbReference>
<dbReference type="InterPro" id="IPR003593">
    <property type="entry name" value="AAA+_ATPase"/>
</dbReference>
<dbReference type="FunFam" id="1.20.58.1120:FF:000001">
    <property type="entry name" value="dynein heavy chain 2, axonemal"/>
    <property type="match status" value="1"/>
</dbReference>
<keyword evidence="7" id="KW-0243">Dynein</keyword>
<feature type="coiled-coil region" evidence="13">
    <location>
        <begin position="2960"/>
        <end position="3022"/>
    </location>
</feature>
<evidence type="ECO:0000256" key="8">
    <source>
        <dbReference type="ARBA" id="ARBA00023054"/>
    </source>
</evidence>
<evidence type="ECO:0000256" key="7">
    <source>
        <dbReference type="ARBA" id="ARBA00023017"/>
    </source>
</evidence>
<keyword evidence="11" id="KW-0206">Cytoskeleton</keyword>
<feature type="region of interest" description="Disordered" evidence="14">
    <location>
        <begin position="1"/>
        <end position="34"/>
    </location>
</feature>
<dbReference type="InterPro" id="IPR024317">
    <property type="entry name" value="Dynein_heavy_chain_D4_dom"/>
</dbReference>
<evidence type="ECO:0000256" key="2">
    <source>
        <dbReference type="ARBA" id="ARBA00008887"/>
    </source>
</evidence>
<dbReference type="Gene3D" id="3.10.490.20">
    <property type="match status" value="1"/>
</dbReference>
<dbReference type="Gene3D" id="1.20.140.100">
    <property type="entry name" value="Dynein heavy chain, N-terminal domain 2"/>
    <property type="match status" value="1"/>
</dbReference>
<evidence type="ECO:0000256" key="13">
    <source>
        <dbReference type="SAM" id="Coils"/>
    </source>
</evidence>
<dbReference type="SUPFAM" id="SSF52540">
    <property type="entry name" value="P-loop containing nucleoside triphosphate hydrolases"/>
    <property type="match status" value="4"/>
</dbReference>
<dbReference type="FunFam" id="1.10.8.1220:FF:000001">
    <property type="entry name" value="Dynein axonemal heavy chain 5"/>
    <property type="match status" value="1"/>
</dbReference>
<dbReference type="Gene3D" id="1.10.472.130">
    <property type="match status" value="1"/>
</dbReference>
<dbReference type="InterPro" id="IPR043157">
    <property type="entry name" value="Dynein_AAA1S"/>
</dbReference>
<dbReference type="Proteomes" id="UP000085678">
    <property type="component" value="Unplaced"/>
</dbReference>
<dbReference type="OrthoDB" id="5593012at2759"/>
<feature type="compositionally biased region" description="Polar residues" evidence="14">
    <location>
        <begin position="156"/>
        <end position="165"/>
    </location>
</feature>
<gene>
    <name evidence="17" type="primary">LOC106172395</name>
</gene>
<accession>A0A1S3JEF3</accession>
<dbReference type="PANTHER" id="PTHR22878:SF68">
    <property type="entry name" value="DYNEIN HEAVY CHAIN 6, AXONEMAL-LIKE"/>
    <property type="match status" value="1"/>
</dbReference>
<dbReference type="FunCoup" id="A0A1S3JEF3">
    <property type="interactions" value="19"/>
</dbReference>
<dbReference type="InParanoid" id="A0A1S3JEF3"/>
<dbReference type="GO" id="GO:0045505">
    <property type="term" value="F:dynein intermediate chain binding"/>
    <property type="evidence" value="ECO:0007669"/>
    <property type="project" value="InterPro"/>
</dbReference>
<dbReference type="Pfam" id="PF12774">
    <property type="entry name" value="AAA_6"/>
    <property type="match status" value="1"/>
</dbReference>
<dbReference type="STRING" id="7574.A0A1S3JEF3"/>
<dbReference type="FunFam" id="1.20.1270.280:FF:000009">
    <property type="entry name" value="Dynein, axonemal, heavy chain 6"/>
    <property type="match status" value="1"/>
</dbReference>
<dbReference type="Pfam" id="PF12777">
    <property type="entry name" value="MT"/>
    <property type="match status" value="1"/>
</dbReference>
<feature type="compositionally biased region" description="Pro residues" evidence="14">
    <location>
        <begin position="167"/>
        <end position="178"/>
    </location>
</feature>
<protein>
    <submittedName>
        <fullName evidence="17">Dynein heavy chain 6, axonemal</fullName>
    </submittedName>
</protein>
<dbReference type="Gene3D" id="6.10.140.1060">
    <property type="match status" value="1"/>
</dbReference>
<dbReference type="FunFam" id="1.20.140.100:FF:000004">
    <property type="entry name" value="Dynein axonemal heavy chain 6"/>
    <property type="match status" value="1"/>
</dbReference>
<dbReference type="Pfam" id="PF03028">
    <property type="entry name" value="Dynein_heavy"/>
    <property type="match status" value="1"/>
</dbReference>
<keyword evidence="10" id="KW-0505">Motor protein</keyword>
<dbReference type="SMART" id="SM00382">
    <property type="entry name" value="AAA"/>
    <property type="match status" value="3"/>
</dbReference>
<dbReference type="InterPro" id="IPR035706">
    <property type="entry name" value="AAA_9"/>
</dbReference>
<evidence type="ECO:0000256" key="14">
    <source>
        <dbReference type="SAM" id="MobiDB-lite"/>
    </source>
</evidence>
<dbReference type="InterPro" id="IPR041228">
    <property type="entry name" value="Dynein_C"/>
</dbReference>
<feature type="domain" description="AAA+ ATPase" evidence="15">
    <location>
        <begin position="1517"/>
        <end position="1620"/>
    </location>
</feature>
<dbReference type="InterPro" id="IPR035699">
    <property type="entry name" value="AAA_6"/>
</dbReference>
<dbReference type="InterPro" id="IPR004273">
    <property type="entry name" value="Dynein_heavy_D6_P-loop"/>
</dbReference>
<sequence>MDTPNAAFSPRMNGQMNGQVNGHSGQLNGQRANGALPSVDQEKLKARLYSFAPKQAPINTRALRFNRPTNAQLRKENTPVAAKLEPLPSLQKYQMVNQPEFIHMKAKEKMEAQGFFKKEEPQAKKMKRASSVEPMDRPASASPLPELPEEFKQKQESMSAASRQISPVPPKEPKPPSPKGRHVRASTVPGPSITAKGTTHLEGIKDPLQMIQLVRENPKIGFLYLSPAVPKSSVDYHYFNLKVVSHENINKDDYCTISIKGVTRMRDDDETEHVPLDRWEQEYRYFRKLIKISVFAKFRKWKAFSVWRKNVRTKKLSDCKKALNENLFIVNPSLCPALLNVREMCYRISDMGLCKVEKGHTYSLHEFREAQFAQLNEVADRLAEFRELVKEVVRSACRTALLEAGFTPDDYFYDGSESPGLGDAPGTASSFQMQSNYDMDIYGEAPDKMTYTEQANKRSHCKRLTCFIRLADYLIVNTMHVLAVNSVSTMLNYLTEQLQNTPALAQIQSIVDEIESKSKVKKGDEDEDDEDVKAKEKAKEEEAKAKAAAAADDEEEANKLPPLFITEFILEPNQLNFTPDEDEFQEGIAEVIKKFQDAVLSVMNLVPDTYFDAFTRPIINGKFEEKSCGEGPSLISMFEDDKHLQSIIQNIREALTAAFNAAHQYADCFEPHREFYKVNESTDLEAVRQAEHDVAFFAETLERYHKQHLMAEAIPVKRPIGMLLVDAIQMKDLLIPSPLRCLDVINDLLPVLARSEVDRLIAELQDAQFKLEMAPTSTIEYVDSLNFLDEIQERIDPLEKEAFIVKEMYELIDMFKVPTPPEDFAVYQTLNPSVTNVRNAIDKSLAERDANVDKFCTHLDKDIAELAKEVKEVKQEAQNPEILDPRADQTKINNLLKKMSVRLEDLQKRAFTYKSYQKNFKVEVTKFDALEETAAEMKLKNMLWTSLDEWDGLLKNWTEAPLDTLDPEQLTAIVAKYGKAVQQLEKGLPPNGVVPTLKERVESMRDKMPMITDLRNPSIKPRHWENIYNIIGYTFTPEDPMTLGKLVELEAFQHTEAVQEISGQASSEASLESILKKVEDAWKSTEFPVLPHKDSKDVFILGGTDEIQVLLDDSNINIQTIASSRHVGPIKPKVDDWLKQLDLFGKTLDEWLNSQRNWLYLESIFSAPDIQRQLPAESKMFMQVDKSYKDIMRKVNKVPLAMRAATQPGLLETFQNNNALLDQIQKCLEAYLESKRNIFPRFYFLSNDELLEILAQTRNPLAVQPHLRKCFDAISKLEFAVQSSGDGKNTPDKDHDGQGEAEVQFTNDILAMISPEGEKVGLGKGLKARGNVEDWLGKVEEAMFNNLRRLVKESIKDFEVRTREEWVALHASQVILTVSQMMWCTDITNVLTSDDDRLVGMQNFEKKSFDDLNKLAAIVRQEIPKLVRATLCALITLDVHARDMVTEMVKVKVDSVNSFEWQKQLRYYWDYEIDNCAVRMSNSLYIYGYEYLGASPRLVITPLTDRCYLCLMGALQLDLGGAPAGPAGTGKTETTKDLAKSLAKQCVVFNCSDGLDYKMMGRFFSGLAQSGAWCCFDEFNRIDIEVLSVIAQQLITIRNAKAAKVSRFMFEGREIRLIPTCAAFITMNPGYAGRTELPDNLKALFRPIAMMVPDYRLIAEVILYSEGFEDSKNLAQKMTQMYKLCSEQLSQQDHYDFGMRAVKSVLVMAGALKRENPDKSEDVVLIRALRDSNLPKFLVDDAGLFQAILQDLFPGVTIPEHDYGRLQEEILSVMVSKKLQPEMCIVKKVIQLYETMIVRHGVMLVGPTGGGKTTSYEILADVLKNLHAEGLNKDNPFFQPVKTYVLNPKSITMEELYGGINKLTMEWHDGLMALTVRTGVQDTSEDHQWVVCDGPVDALWIENMNTVLDDNKMLCLANSERIKLTPYMHMVFEVQDLAVASPATVSRCGMVYVDPGELRWLPYVKTWMDSVKDHFREETVEYLMELFNKYVDDGLKFIQKKCTQAINQVEISKVTSLCKLLESLLCTRGGPDLRQDPGKLHPLIATSFVFSYLWSIGGNIIDANWDAFDTFVRTQFEDCGEAKLPQNGDLWSSYVDFETRRMDLWERIVPAFKYNKEVPFFEMLVPTVDTVRFGYLMEKMLKVNHSVLFTGSTGVGKSVIARGHMTNIADRQGYVPIFINFSAQTSSNRTQEMIEGKLEKKRKTILGAPKDKRVVIFVDDLNMPKLDTYGSQPPIELLRQYQDFHGFYEREKLYWIQIQDVIICAACAPPGGGRNPVTPRFIRHFSMFTIPTPAEHTLKHMFKAILTGFLSDFPAAVKQCAEGIVGAAVEIYNRMSTDLLPTPAKSHYIFNLRDLSKCIQGILQADVGVIRDNNQIFRLFCHEAMRVFHDRLINNEDKSYFYTIMAEMASKHFGQNVDPDSFTTHPIIFGDFIKVGAEKADRVYEELSNIDKIRSVLTDYLDDYNMSSSKEMKLVFFLDAIEHVSRIARMIRQERGNALLVGVGGTGKQSLTRLASHMCGYQCFQIELSRGYGYDAFHEDLKKLYDLAGSQNQDTVFLFTDTQIVVEEFLEDINNILNSGEVPNLFESDELERLIIACRPGAKEAGIPEGNRDAIYEFAINRVRNNLHIVLCMSPVGNAFRSRCRMFPSLVNCCTIDWFIEWPREALLGVSNSFFANVDLGRDDLKQKVAEMCCEIHTSVSEMSERFYTELKRRYYTTPTSYLELINLYMSMLGEKKKQLVTARDRVKNGLIKILETNELVDKMQVELVALEPELKKKSVETDALMERLVVDQEKADAVRKVVMEDEAVAKVKAEETKAIADDAQKDLDEALPALSAATKALDALDKNDISEVRVFTKPPELVQTVMEAVCILLGQKTDWASAKAVLGDSQFLKKLVDYDKDNIPDSMLKKLKKYIENPKFNPETVEKVSKACKSLCMWVNAMDLYARVYRTVEPKRQKLAAAESELEAVMSTLREKQSKLAAVEEKIATLQKSYDDSINEKRTLEKKLAQTAGRLKRASKLTTALGDEKDRWEMNVADFEVQIGNVIGDVFVAAACVAYYGAFTSVYRQELVSSWIEHCKSLDIPITDGMTLASVLADPFEIRQWNTDGLPRDQVSTENAILVTRGRRWPLMIDPQEQANRWVRNREARNGLKVVKLTDGTFLRTLENCIRIGMPVLMEDVGETLDPALEPVLLKQTFIQGGRLLIRLGDSDIDYDRNFRFYMTTKMSNPLYLPEVCIKVTIINFTVTKSGLEDQLLGEVVSLERPDLEEQRNQLIVRINADKNQLKQIEDRILKLLFESEGNILDNEELINTLNESKVTSGVITQRLAEAEKTEEKITIAREKYRSVATRGSVMYFVVADMGEVDPMYQFSLKYFKQLFNMTIQNSEKSDDLSVRLQILLDSTTRVVYENVARGLFEKDKLVFSFMLCGEIMRERGEITPEEWNFFLRGAAGMDKQRPPKPDVDWIHQGTWNTLCDLSDTLPVFSGIHNDIMATPVFVEMGDLRVSCNPDTWPTYGPLPPEPTPLKEGEEPPKDDGKTKGHWNMRLTSFQKLVAIKCFAEEKVMLSITNFVRQNLGQSFVESPSVDLATLYENMTRVTPLVFVLSTGSDPMGAFLRFARERGYTDKIQAISLGQGQGPVAEKLIAESIKNGDWVFLQNCHLAASWMLSLENIVKGQQEAPDDIHEDFRLYLSSMPSKHFPVSVLQNSVKVTNEPPKGLRANIKRAFTEITPQFFEEHILGLEWRKIVFGICFFHAIIQERKKFGPLGWNIKYEFSDSDRECALLNLQMFCADGEIPWDTLIYITGEITYGGRVTDGIDQRCLRTVLKRFFAPVSLEKGYKYSESGIYYSPDADLLNDYRQYIEELPLIDEPEIFGMHINANIAFQRQETNSLIGTILDVQPRLGGGSGGKSNDDIVYELAESILGKIVENIEMENARQDMFDADAKGRLNSLTTVLTQEVDRFNKLLKVIKNSLRQLLKAIKGFVVMSEELEQIYNAFLNNQVPRLWENAAYPSLKPLGSWVKDLVLRCEFIQHWVIHGQPKSFWLSGFFFPQGFLTGTLQNHARKYDLPIDHLTFEFITIPFFRDQADVSEAMKTLKFGEELEMDKEIPAPEDGVLVHGLFMDGFRWNMEEMRVESSLQGVMNEPLVMLHMKPMMDFVPDPADYIAPLYKTGLRAGVLSTTGMSTNFVVFVHLPSAVPQDYWIAMGAALLCQLNE</sequence>
<dbReference type="Gene3D" id="3.40.50.300">
    <property type="entry name" value="P-loop containing nucleotide triphosphate hydrolases"/>
    <property type="match status" value="5"/>
</dbReference>
<keyword evidence="5" id="KW-0547">Nucleotide-binding</keyword>
<dbReference type="GO" id="GO:0051959">
    <property type="term" value="F:dynein light intermediate chain binding"/>
    <property type="evidence" value="ECO:0007669"/>
    <property type="project" value="InterPro"/>
</dbReference>
<dbReference type="InterPro" id="IPR041658">
    <property type="entry name" value="AAA_lid_11"/>
</dbReference>
<evidence type="ECO:0000256" key="5">
    <source>
        <dbReference type="ARBA" id="ARBA00022741"/>
    </source>
</evidence>
<dbReference type="FunFam" id="3.40.50.300:FF:001143">
    <property type="entry name" value="Dynein axonemal heavy chain 6"/>
    <property type="match status" value="1"/>
</dbReference>
<evidence type="ECO:0000256" key="3">
    <source>
        <dbReference type="ARBA" id="ARBA00022490"/>
    </source>
</evidence>
<dbReference type="PANTHER" id="PTHR22878">
    <property type="entry name" value="DYNEIN HEAVY CHAIN 6, AXONEMAL-LIKE-RELATED"/>
    <property type="match status" value="1"/>
</dbReference>